<evidence type="ECO:0000313" key="2">
    <source>
        <dbReference type="Proteomes" id="UP001277183"/>
    </source>
</evidence>
<accession>A0AAW9F045</accession>
<dbReference type="EMBL" id="JAWZVU010000019">
    <property type="protein sequence ID" value="MDX7719404.1"/>
    <property type="molecule type" value="Genomic_DNA"/>
</dbReference>
<dbReference type="AlphaFoldDB" id="A0AAW9F045"/>
<comment type="caution">
    <text evidence="1">The sequence shown here is derived from an EMBL/GenBank/DDBJ whole genome shotgun (WGS) entry which is preliminary data.</text>
</comment>
<protein>
    <recommendedName>
        <fullName evidence="3">AAA family ATPase</fullName>
    </recommendedName>
</protein>
<reference evidence="1" key="1">
    <citation type="submission" date="2023-11" db="EMBL/GenBank/DDBJ databases">
        <title>WGS of Aeromonas in Northern Israel.</title>
        <authorList>
            <person name="Hershko Y."/>
        </authorList>
    </citation>
    <scope>NUCLEOTIDE SEQUENCE</scope>
    <source>
        <strain evidence="1">77416</strain>
    </source>
</reference>
<dbReference type="RefSeq" id="WP_266143722.1">
    <property type="nucleotide sequence ID" value="NZ_JAWZVU010000019.1"/>
</dbReference>
<evidence type="ECO:0008006" key="3">
    <source>
        <dbReference type="Google" id="ProtNLM"/>
    </source>
</evidence>
<name>A0AAW9F045_AERCA</name>
<organism evidence="1 2">
    <name type="scientific">Aeromonas caviae</name>
    <name type="common">Aeromonas punctata</name>
    <dbReference type="NCBI Taxonomy" id="648"/>
    <lineage>
        <taxon>Bacteria</taxon>
        <taxon>Pseudomonadati</taxon>
        <taxon>Pseudomonadota</taxon>
        <taxon>Gammaproteobacteria</taxon>
        <taxon>Aeromonadales</taxon>
        <taxon>Aeromonadaceae</taxon>
        <taxon>Aeromonas</taxon>
    </lineage>
</organism>
<dbReference type="SUPFAM" id="SSF52540">
    <property type="entry name" value="P-loop containing nucleoside triphosphate hydrolases"/>
    <property type="match status" value="1"/>
</dbReference>
<proteinExistence type="predicted"/>
<evidence type="ECO:0000313" key="1">
    <source>
        <dbReference type="EMBL" id="MDX7719404.1"/>
    </source>
</evidence>
<dbReference type="InterPro" id="IPR027417">
    <property type="entry name" value="P-loop_NTPase"/>
</dbReference>
<sequence>MHFFVCGTHTCGKTSIIKRLVAEGVIKFGGDEIGKRLYYQRTVQTDKCDSDFEAEVTQMESLRDHEVITHYSGKPVVLETWHPGNLAYAMKRTPAAASSIIKAYESSPLRDSIRGIWLHLSTPEKTIAERTQTFKDDPDFAVSFYSPMQGLIGDALHAMGLIDRTIKISADGTQEEVYQAVKQVVLQAQGA</sequence>
<gene>
    <name evidence="1" type="ORF">SJS77_02790</name>
</gene>
<dbReference type="Proteomes" id="UP001277183">
    <property type="component" value="Unassembled WGS sequence"/>
</dbReference>